<evidence type="ECO:0000256" key="2">
    <source>
        <dbReference type="SAM" id="SignalP"/>
    </source>
</evidence>
<keyword evidence="1" id="KW-0812">Transmembrane</keyword>
<keyword evidence="1" id="KW-0472">Membrane</keyword>
<feature type="chain" id="PRO_5038069968" description="Bacterial repeat domain-containing protein" evidence="2">
    <location>
        <begin position="26"/>
        <end position="708"/>
    </location>
</feature>
<dbReference type="EMBL" id="JACRSO010000002">
    <property type="protein sequence ID" value="MBC8529175.1"/>
    <property type="molecule type" value="Genomic_DNA"/>
</dbReference>
<protein>
    <recommendedName>
        <fullName evidence="3">Bacterial repeat domain-containing protein</fullName>
    </recommendedName>
</protein>
<feature type="signal peptide" evidence="2">
    <location>
        <begin position="1"/>
        <end position="25"/>
    </location>
</feature>
<dbReference type="Proteomes" id="UP000654279">
    <property type="component" value="Unassembled WGS sequence"/>
</dbReference>
<evidence type="ECO:0000313" key="5">
    <source>
        <dbReference type="Proteomes" id="UP000654279"/>
    </source>
</evidence>
<organism evidence="4 5">
    <name type="scientific">Luoshenia tenuis</name>
    <dbReference type="NCBI Taxonomy" id="2763654"/>
    <lineage>
        <taxon>Bacteria</taxon>
        <taxon>Bacillati</taxon>
        <taxon>Bacillota</taxon>
        <taxon>Clostridia</taxon>
        <taxon>Christensenellales</taxon>
        <taxon>Christensenellaceae</taxon>
        <taxon>Luoshenia</taxon>
    </lineage>
</organism>
<evidence type="ECO:0000256" key="1">
    <source>
        <dbReference type="SAM" id="Phobius"/>
    </source>
</evidence>
<name>A0A926HN13_9FIRM</name>
<dbReference type="AlphaFoldDB" id="A0A926HN13"/>
<comment type="caution">
    <text evidence="4">The sequence shown here is derived from an EMBL/GenBank/DDBJ whole genome shotgun (WGS) entry which is preliminary data.</text>
</comment>
<proteinExistence type="predicted"/>
<dbReference type="InterPro" id="IPR044060">
    <property type="entry name" value="Bacterial_rp_domain"/>
</dbReference>
<dbReference type="RefSeq" id="WP_249285046.1">
    <property type="nucleotide sequence ID" value="NZ_JACRSO010000002.1"/>
</dbReference>
<dbReference type="Pfam" id="PF18998">
    <property type="entry name" value="Flg_new_2"/>
    <property type="match status" value="1"/>
</dbReference>
<feature type="domain" description="Bacterial repeat" evidence="3">
    <location>
        <begin position="590"/>
        <end position="660"/>
    </location>
</feature>
<keyword evidence="1" id="KW-1133">Transmembrane helix</keyword>
<reference evidence="4" key="1">
    <citation type="submission" date="2020-08" db="EMBL/GenBank/DDBJ databases">
        <title>Genome public.</title>
        <authorList>
            <person name="Liu C."/>
            <person name="Sun Q."/>
        </authorList>
    </citation>
    <scope>NUCLEOTIDE SEQUENCE</scope>
    <source>
        <strain evidence="4">NSJ-44</strain>
    </source>
</reference>
<keyword evidence="2" id="KW-0732">Signal</keyword>
<feature type="transmembrane region" description="Helical" evidence="1">
    <location>
        <begin position="681"/>
        <end position="701"/>
    </location>
</feature>
<keyword evidence="5" id="KW-1185">Reference proteome</keyword>
<evidence type="ECO:0000313" key="4">
    <source>
        <dbReference type="EMBL" id="MBC8529175.1"/>
    </source>
</evidence>
<sequence length="708" mass="71781">MKKRKLVALVIAVLMTMLIPATAFAATHEDVDSWDKLQAAFADTDADVTIILTGDIATLGALQAGEGQTYVINGEEYILKDVRLVGAGEVEINAEVQRDSQAQALHVTDDVQVTVNGDVKSEGSLGGGVMAEGNSKASINGTVDGGDMGVVAKESAAVEVQGDVSGGMAGAVSTGESSVKINGDVSANGAGVGAAESGNVEVTGNVTGGQVGIITEDDASVKVTGDVQASDVLDGTADQNGAGLGVDARGNSTVVVDGNVSGGNGNESTANMTAPDGYSDGGTGVNAQANANVNVTGNVTGGDAAGTFAYAGDGVVAEGQSTVTVGGDVKGGDVKADPEVEAEGDDLSRGGNGVVMAPKANVTVGGDVKGGDTSGDKGVAGQGAIVLTLDKTNPDNTDAKAGKLTIMGTVKGGSALAQSGKDGNAIHLDDPFDTVPEEYQTQAEDLYILEIPDGTVREFLNGLLNAKMSFLYGYVGQDMSIDEVIAEVETFKNEKIMPLLANVLGHEYDIDNDSETLDNLDAVQAAALKKAIADEFNKFARQRWISWADSVLLKPEVTVWKLEGGDDAGYFGSPGGEFIASLIGADTNYIVKIAQSEGGMLVSDKETAKAGETVTVTALPKAGYTLGKVLLNGEELTGKDGVYSFVMPEGGGVELSAEFIADAPAEAPTNTAGSPKTGDNFSAALLMGLMAVSAMAVVVVGRKARTGK</sequence>
<accession>A0A926HN13</accession>
<gene>
    <name evidence="4" type="ORF">H8699_07015</name>
</gene>
<evidence type="ECO:0000259" key="3">
    <source>
        <dbReference type="Pfam" id="PF18998"/>
    </source>
</evidence>